<gene>
    <name evidence="7" type="ORF">H1S01_10565</name>
</gene>
<evidence type="ECO:0000256" key="2">
    <source>
        <dbReference type="ARBA" id="ARBA00023082"/>
    </source>
</evidence>
<evidence type="ECO:0000256" key="4">
    <source>
        <dbReference type="ARBA" id="ARBA00023163"/>
    </source>
</evidence>
<proteinExistence type="predicted"/>
<evidence type="ECO:0000313" key="8">
    <source>
        <dbReference type="Proteomes" id="UP000617402"/>
    </source>
</evidence>
<keyword evidence="1" id="KW-0805">Transcription regulation</keyword>
<dbReference type="PRINTS" id="PR00046">
    <property type="entry name" value="SIGMA70FCT"/>
</dbReference>
<dbReference type="SUPFAM" id="SSF88659">
    <property type="entry name" value="Sigma3 and sigma4 domains of RNA polymerase sigma factors"/>
    <property type="match status" value="2"/>
</dbReference>
<dbReference type="PANTHER" id="PTHR30385:SF4">
    <property type="entry name" value="RNA POLYMERASE SIGMA-E FACTOR"/>
    <property type="match status" value="1"/>
</dbReference>
<reference evidence="7 8" key="1">
    <citation type="submission" date="2020-07" db="EMBL/GenBank/DDBJ databases">
        <title>Draft whole-genome sequence of Heliobacterium chlorum DSM 3682, type strain.</title>
        <authorList>
            <person name="Kyndt J.A."/>
            <person name="Meyer T.E."/>
            <person name="Imhoff J.F."/>
        </authorList>
    </citation>
    <scope>NUCLEOTIDE SEQUENCE [LARGE SCALE GENOMIC DNA]</scope>
    <source>
        <strain evidence="7 8">DSM 3682</strain>
    </source>
</reference>
<keyword evidence="3" id="KW-0238">DNA-binding</keyword>
<evidence type="ECO:0000259" key="5">
    <source>
        <dbReference type="Pfam" id="PF04542"/>
    </source>
</evidence>
<protein>
    <submittedName>
        <fullName evidence="7">Sigma-70 family RNA polymerase sigma factor</fullName>
    </submittedName>
</protein>
<dbReference type="Proteomes" id="UP000617402">
    <property type="component" value="Unassembled WGS sequence"/>
</dbReference>
<dbReference type="InterPro" id="IPR007630">
    <property type="entry name" value="RNA_pol_sigma70_r4"/>
</dbReference>
<dbReference type="PANTHER" id="PTHR30385">
    <property type="entry name" value="SIGMA FACTOR F FLAGELLAR"/>
    <property type="match status" value="1"/>
</dbReference>
<dbReference type="SUPFAM" id="SSF88946">
    <property type="entry name" value="Sigma2 domain of RNA polymerase sigma factors"/>
    <property type="match status" value="1"/>
</dbReference>
<organism evidence="7 8">
    <name type="scientific">Heliobacterium chlorum</name>
    <dbReference type="NCBI Taxonomy" id="2698"/>
    <lineage>
        <taxon>Bacteria</taxon>
        <taxon>Bacillati</taxon>
        <taxon>Bacillota</taxon>
        <taxon>Clostridia</taxon>
        <taxon>Eubacteriales</taxon>
        <taxon>Heliobacteriaceae</taxon>
        <taxon>Heliobacterium</taxon>
    </lineage>
</organism>
<accession>A0ABR7T2F5</accession>
<dbReference type="Gene3D" id="1.10.10.10">
    <property type="entry name" value="Winged helix-like DNA-binding domain superfamily/Winged helix DNA-binding domain"/>
    <property type="match status" value="2"/>
</dbReference>
<keyword evidence="4" id="KW-0804">Transcription</keyword>
<sequence length="207" mass="24043">MESGRRLVYHFAKLYAHERVTEDLLQCGYEGLLKAVHRYDPHREATFCTYASHCIIGEIRHHIRKEATYCRPVWAVELQKQIDRVIETAITETGETPTLSEIADKLNVQEGGILEAQRAGWVPLDELNVHKIRHIHYRNFELPIEDKIALYQVLEMLSDLQRKVIYLLFFRDMTQTEAADQLGISQRKVSRILQKSLAEIAKRMSVG</sequence>
<dbReference type="InterPro" id="IPR013325">
    <property type="entry name" value="RNA_pol_sigma_r2"/>
</dbReference>
<comment type="caution">
    <text evidence="7">The sequence shown here is derived from an EMBL/GenBank/DDBJ whole genome shotgun (WGS) entry which is preliminary data.</text>
</comment>
<feature type="domain" description="RNA polymerase sigma-70 region 2" evidence="5">
    <location>
        <begin position="4"/>
        <end position="67"/>
    </location>
</feature>
<dbReference type="InterPro" id="IPR007627">
    <property type="entry name" value="RNA_pol_sigma70_r2"/>
</dbReference>
<dbReference type="InterPro" id="IPR013324">
    <property type="entry name" value="RNA_pol_sigma_r3/r4-like"/>
</dbReference>
<dbReference type="NCBIfam" id="TIGR02937">
    <property type="entry name" value="sigma70-ECF"/>
    <property type="match status" value="1"/>
</dbReference>
<evidence type="ECO:0000256" key="3">
    <source>
        <dbReference type="ARBA" id="ARBA00023125"/>
    </source>
</evidence>
<feature type="domain" description="RNA polymerase sigma-70 region 4" evidence="6">
    <location>
        <begin position="154"/>
        <end position="199"/>
    </location>
</feature>
<dbReference type="InterPro" id="IPR036388">
    <property type="entry name" value="WH-like_DNA-bd_sf"/>
</dbReference>
<dbReference type="Pfam" id="PF04542">
    <property type="entry name" value="Sigma70_r2"/>
    <property type="match status" value="1"/>
</dbReference>
<dbReference type="CDD" id="cd06171">
    <property type="entry name" value="Sigma70_r4"/>
    <property type="match status" value="1"/>
</dbReference>
<evidence type="ECO:0000313" key="7">
    <source>
        <dbReference type="EMBL" id="MBC9784953.1"/>
    </source>
</evidence>
<dbReference type="Pfam" id="PF04545">
    <property type="entry name" value="Sigma70_r4"/>
    <property type="match status" value="1"/>
</dbReference>
<evidence type="ECO:0000259" key="6">
    <source>
        <dbReference type="Pfam" id="PF04545"/>
    </source>
</evidence>
<keyword evidence="2" id="KW-0731">Sigma factor</keyword>
<dbReference type="InterPro" id="IPR014284">
    <property type="entry name" value="RNA_pol_sigma-70_dom"/>
</dbReference>
<evidence type="ECO:0000256" key="1">
    <source>
        <dbReference type="ARBA" id="ARBA00023015"/>
    </source>
</evidence>
<dbReference type="EMBL" id="JACVHF010000009">
    <property type="protein sequence ID" value="MBC9784953.1"/>
    <property type="molecule type" value="Genomic_DNA"/>
</dbReference>
<name>A0ABR7T2F5_HELCL</name>
<keyword evidence="8" id="KW-1185">Reference proteome</keyword>
<dbReference type="InterPro" id="IPR000943">
    <property type="entry name" value="RNA_pol_sigma70"/>
</dbReference>
<dbReference type="Gene3D" id="1.20.120.1810">
    <property type="match status" value="1"/>
</dbReference>